<dbReference type="RefSeq" id="WP_123860430.1">
    <property type="nucleotide sequence ID" value="NZ_CP033923.1"/>
</dbReference>
<dbReference type="InterPro" id="IPR011604">
    <property type="entry name" value="PDDEXK-like_dom_sf"/>
</dbReference>
<evidence type="ECO:0000313" key="2">
    <source>
        <dbReference type="EMBL" id="AZA93633.1"/>
    </source>
</evidence>
<dbReference type="KEGG" id="cnk:EG343_25015"/>
<sequence>MILEKPILNYQHISRISPSNFTALKGCHYKFIINKAIDGKPVLPVSINSYKGTFVHRILEHISLGKITSEEELSSYMDNELNVINEQILRDGNSIYVPLHSKLKNFGLLKIKLKRFLIEKSKSQKPVTGVKFSSEKWYETNDKLVGGKIDLISEYPDRIEIIDFKTGAITEELLDDEGEKFEEVKIDYQDQLKLYAALFHEQTGKKVDRLFLVDLQKNKYEISFSFDECNKLIREAKKILIKVNEEISTRFFLADPKIENCKFCLNRPACSYYKQSLINGLKTNDISGRIIKSQKFLNGNVSLFLQTQIGNVTIKNFGISFFESFNKAIGKEIIVYNVRADKMENSFLANQLTRVYES</sequence>
<dbReference type="SUPFAM" id="SSF52980">
    <property type="entry name" value="Restriction endonuclease-like"/>
    <property type="match status" value="1"/>
</dbReference>
<proteinExistence type="predicted"/>
<feature type="domain" description="PD-(D/E)XK endonuclease-like" evidence="1">
    <location>
        <begin position="15"/>
        <end position="270"/>
    </location>
</feature>
<protein>
    <submittedName>
        <fullName evidence="2">PD-(D/E)XK nuclease family protein</fullName>
    </submittedName>
</protein>
<name>A0AAD1DT59_CHRNA</name>
<dbReference type="Gene3D" id="3.90.320.10">
    <property type="match status" value="1"/>
</dbReference>
<dbReference type="InterPro" id="IPR011335">
    <property type="entry name" value="Restrct_endonuc-II-like"/>
</dbReference>
<dbReference type="EMBL" id="CP033923">
    <property type="protein sequence ID" value="AZA93633.1"/>
    <property type="molecule type" value="Genomic_DNA"/>
</dbReference>
<evidence type="ECO:0000259" key="1">
    <source>
        <dbReference type="Pfam" id="PF12705"/>
    </source>
</evidence>
<keyword evidence="3" id="KW-1185">Reference proteome</keyword>
<evidence type="ECO:0000313" key="3">
    <source>
        <dbReference type="Proteomes" id="UP000278288"/>
    </source>
</evidence>
<gene>
    <name evidence="2" type="ORF">EG343_25015</name>
</gene>
<dbReference type="InterPro" id="IPR038726">
    <property type="entry name" value="PDDEXK_AddAB-type"/>
</dbReference>
<dbReference type="AlphaFoldDB" id="A0AAD1DT59"/>
<organism evidence="2 3">
    <name type="scientific">Chryseobacterium nakagawai</name>
    <dbReference type="NCBI Taxonomy" id="1241982"/>
    <lineage>
        <taxon>Bacteria</taxon>
        <taxon>Pseudomonadati</taxon>
        <taxon>Bacteroidota</taxon>
        <taxon>Flavobacteriia</taxon>
        <taxon>Flavobacteriales</taxon>
        <taxon>Weeksellaceae</taxon>
        <taxon>Chryseobacterium group</taxon>
        <taxon>Chryseobacterium</taxon>
    </lineage>
</organism>
<dbReference type="Proteomes" id="UP000278288">
    <property type="component" value="Chromosome"/>
</dbReference>
<dbReference type="Pfam" id="PF12705">
    <property type="entry name" value="PDDEXK_1"/>
    <property type="match status" value="1"/>
</dbReference>
<accession>A0AAD1DT59</accession>
<reference evidence="2 3" key="1">
    <citation type="submission" date="2018-11" db="EMBL/GenBank/DDBJ databases">
        <title>Proposal to divide the Flavobacteriaceae and reorganize its genera based on Amino Acid Identity values calculated from whole genome sequences.</title>
        <authorList>
            <person name="Nicholson A.C."/>
            <person name="Gulvik C.A."/>
            <person name="Whitney A.M."/>
            <person name="Humrighouse B.W."/>
            <person name="Bell M."/>
            <person name="Holmes B."/>
            <person name="Steigerwalt A.G."/>
            <person name="Villarma A."/>
            <person name="Sheth M."/>
            <person name="Batra D."/>
            <person name="Pryor J."/>
            <person name="Bernardet J.-F."/>
            <person name="Hugo C."/>
            <person name="Kampfer P."/>
            <person name="Newman J."/>
            <person name="McQuiston J.R."/>
        </authorList>
    </citation>
    <scope>NUCLEOTIDE SEQUENCE [LARGE SCALE GENOMIC DNA]</scope>
    <source>
        <strain evidence="2 3">G0041</strain>
    </source>
</reference>